<dbReference type="FunFam" id="2.130.10.10:FF:000265">
    <property type="entry name" value="periodic tryptophan protein 2 homolog"/>
    <property type="match status" value="1"/>
</dbReference>
<dbReference type="Pfam" id="PF04003">
    <property type="entry name" value="Utp12"/>
    <property type="match status" value="1"/>
</dbReference>
<dbReference type="SUPFAM" id="SSF50998">
    <property type="entry name" value="Quinoprotein alcohol dehydrogenase-like"/>
    <property type="match status" value="1"/>
</dbReference>
<evidence type="ECO:0000256" key="1">
    <source>
        <dbReference type="ARBA" id="ARBA00004604"/>
    </source>
</evidence>
<keyword evidence="5" id="KW-0539">Nucleus</keyword>
<evidence type="ECO:0000313" key="10">
    <source>
        <dbReference type="Proteomes" id="UP000007110"/>
    </source>
</evidence>
<feature type="compositionally biased region" description="Acidic residues" evidence="7">
    <location>
        <begin position="882"/>
        <end position="893"/>
    </location>
</feature>
<feature type="repeat" description="WD" evidence="6">
    <location>
        <begin position="400"/>
        <end position="441"/>
    </location>
</feature>
<dbReference type="OrthoDB" id="3142434at2759"/>
<dbReference type="GO" id="GO:0032040">
    <property type="term" value="C:small-subunit processome"/>
    <property type="evidence" value="ECO:0000318"/>
    <property type="project" value="GO_Central"/>
</dbReference>
<dbReference type="AlphaFoldDB" id="A0A7M7NID3"/>
<dbReference type="Gene3D" id="2.130.10.10">
    <property type="entry name" value="YVTN repeat-like/Quinoprotein amine dehydrogenase"/>
    <property type="match status" value="3"/>
</dbReference>
<feature type="region of interest" description="Disordered" evidence="7">
    <location>
        <begin position="878"/>
        <end position="916"/>
    </location>
</feature>
<evidence type="ECO:0000256" key="3">
    <source>
        <dbReference type="ARBA" id="ARBA00022574"/>
    </source>
</evidence>
<dbReference type="PANTHER" id="PTHR19858">
    <property type="entry name" value="WD40 REPEAT PROTEIN"/>
    <property type="match status" value="1"/>
</dbReference>
<evidence type="ECO:0000256" key="4">
    <source>
        <dbReference type="ARBA" id="ARBA00022737"/>
    </source>
</evidence>
<dbReference type="SMART" id="SM00320">
    <property type="entry name" value="WD40"/>
    <property type="match status" value="11"/>
</dbReference>
<dbReference type="PROSITE" id="PS50294">
    <property type="entry name" value="WD_REPEATS_REGION"/>
    <property type="match status" value="3"/>
</dbReference>
<dbReference type="CDD" id="cd00200">
    <property type="entry name" value="WD40"/>
    <property type="match status" value="1"/>
</dbReference>
<dbReference type="FunFam" id="2.130.10.10:FF:000216">
    <property type="entry name" value="Periodic tryptophan protein 2 homolog"/>
    <property type="match status" value="1"/>
</dbReference>
<organism evidence="9 10">
    <name type="scientific">Strongylocentrotus purpuratus</name>
    <name type="common">Purple sea urchin</name>
    <dbReference type="NCBI Taxonomy" id="7668"/>
    <lineage>
        <taxon>Eukaryota</taxon>
        <taxon>Metazoa</taxon>
        <taxon>Echinodermata</taxon>
        <taxon>Eleutherozoa</taxon>
        <taxon>Echinozoa</taxon>
        <taxon>Echinoidea</taxon>
        <taxon>Euechinoidea</taxon>
        <taxon>Echinacea</taxon>
        <taxon>Camarodonta</taxon>
        <taxon>Echinidea</taxon>
        <taxon>Strongylocentrotidae</taxon>
        <taxon>Strongylocentrotus</taxon>
    </lineage>
</organism>
<comment type="similarity">
    <text evidence="2">Belongs to the WD repeat PWP2 family.</text>
</comment>
<feature type="region of interest" description="Disordered" evidence="7">
    <location>
        <begin position="229"/>
        <end position="252"/>
    </location>
</feature>
<dbReference type="InterPro" id="IPR015943">
    <property type="entry name" value="WD40/YVTN_repeat-like_dom_sf"/>
</dbReference>
<reference evidence="9" key="2">
    <citation type="submission" date="2021-01" db="UniProtKB">
        <authorList>
            <consortium name="EnsemblMetazoa"/>
        </authorList>
    </citation>
    <scope>IDENTIFICATION</scope>
</reference>
<dbReference type="PANTHER" id="PTHR19858:SF0">
    <property type="entry name" value="PERIODIC TRYPTOPHAN PROTEIN 2 HOMOLOG"/>
    <property type="match status" value="1"/>
</dbReference>
<dbReference type="GO" id="GO:0000028">
    <property type="term" value="P:ribosomal small subunit assembly"/>
    <property type="evidence" value="ECO:0000318"/>
    <property type="project" value="GO_Central"/>
</dbReference>
<dbReference type="InterPro" id="IPR036322">
    <property type="entry name" value="WD40_repeat_dom_sf"/>
</dbReference>
<keyword evidence="3 6" id="KW-0853">WD repeat</keyword>
<comment type="subcellular location">
    <subcellularLocation>
        <location evidence="1">Nucleus</location>
        <location evidence="1">Nucleolus</location>
    </subcellularLocation>
</comment>
<dbReference type="InterPro" id="IPR007148">
    <property type="entry name" value="SSU_processome_Utp12"/>
</dbReference>
<dbReference type="RefSeq" id="XP_030837077.1">
    <property type="nucleotide sequence ID" value="XM_030981217.1"/>
</dbReference>
<evidence type="ECO:0000256" key="5">
    <source>
        <dbReference type="ARBA" id="ARBA00023242"/>
    </source>
</evidence>
<protein>
    <recommendedName>
        <fullName evidence="8">Small-subunit processome Utp12 domain-containing protein</fullName>
    </recommendedName>
</protein>
<dbReference type="OMA" id="VYEWQSE"/>
<dbReference type="GeneID" id="752047"/>
<dbReference type="InterPro" id="IPR019775">
    <property type="entry name" value="WD40_repeat_CS"/>
</dbReference>
<dbReference type="Proteomes" id="UP000007110">
    <property type="component" value="Unassembled WGS sequence"/>
</dbReference>
<name>A0A7M7NID3_STRPU</name>
<sequence>MNFSYKFSNLLGCVYRRGNLAFTADGDSVVSPVGNRVTRFDLKNSKSETFAIESRLNIVCVALSPDGFSAVFVDEGGGALLCSLLSKTVLHHFSFNRPVSCVKYSPDGKKLAVTKENVALVYTTPCSSSREFNPLTLHRTYYGAYDETTCIDWTSDSRAFAVGSKDMNTRVFAVDDMDHLIVYSLAGHKDSIVACFFEQNSLDLYTLSRRADLIVWECDTDLDVLQPATQHSHNPLHKKGRKEKINKEEEEEMEEEKQNKIKYKRIAKHYYNKSGDFDDLTCADYHKKNRILVAGFASGVFHLHEMPDYNLIHTLSISEQRVASVVFNAPGDWIAFGCLGLGQLLVWEWQSESYVLKQQGHFNNMTCVDYSRDGMLIATGAEDGKVKIWNLSSGFCFVTFSEHSGGVSGVCFNEAGKVVVSASLDGTVRAFDLHRYRNFRTFTSPQPVQFSCLALDASGEIVCAAGLDVFEIFMWSMQTGRLLEVLSGHEAPVSGLSFGPSGSQLASSSWDKSVRLWDVFGRSGSREALRLSSDGMCVTMSPSGEELAVATLDYQITFWNVQTAVQTGSIEGKQDLGSGRRSDDMVTAKTSSAAKSFTTLCYSADGSYILAAGRSKYICIYHIQEQLLVKKFEISCNMSLDAMEEFLSRRNLTDFGNSALIDMNVGEDGQQMAISLPGVTKGDMSSRSFKPEVNVSCVRFSATGSQWAATTTEGLLVYSVDSSLTFDPFDLTLDLTPSVVFDALKQEEWSKALMMAFRLNEKAVIRQVIEAIPWPQVDVICSSIADTYVEKMLSYVAEQLTSSPHLEFYVLWAERLLTIHGSRLKLKHSSNHHAMLTALQKALISKTDTIGKICDTNRYTLQYLQTLAKVQSRKRKLMPLGSEDDKDSEEEEIMSLREVEDIDSDDSDTQITPLIN</sequence>
<evidence type="ECO:0000259" key="8">
    <source>
        <dbReference type="Pfam" id="PF04003"/>
    </source>
</evidence>
<dbReference type="InterPro" id="IPR020472">
    <property type="entry name" value="WD40_PAC1"/>
</dbReference>
<feature type="repeat" description="WD" evidence="6">
    <location>
        <begin position="358"/>
        <end position="399"/>
    </location>
</feature>
<feature type="domain" description="Small-subunit processome Utp12" evidence="8">
    <location>
        <begin position="760"/>
        <end position="865"/>
    </location>
</feature>
<evidence type="ECO:0000313" key="9">
    <source>
        <dbReference type="EnsemblMetazoa" id="XP_030837077"/>
    </source>
</evidence>
<evidence type="ECO:0000256" key="7">
    <source>
        <dbReference type="SAM" id="MobiDB-lite"/>
    </source>
</evidence>
<keyword evidence="10" id="KW-1185">Reference proteome</keyword>
<dbReference type="EnsemblMetazoa" id="XM_030981217">
    <property type="protein sequence ID" value="XP_030837077"/>
    <property type="gene ID" value="LOC752047"/>
</dbReference>
<dbReference type="PROSITE" id="PS00678">
    <property type="entry name" value="WD_REPEATS_1"/>
    <property type="match status" value="2"/>
</dbReference>
<dbReference type="PRINTS" id="PR00320">
    <property type="entry name" value="GPROTEINBRPT"/>
</dbReference>
<feature type="compositionally biased region" description="Basic residues" evidence="7">
    <location>
        <begin position="234"/>
        <end position="244"/>
    </location>
</feature>
<dbReference type="PROSITE" id="PS50082">
    <property type="entry name" value="WD_REPEATS_2"/>
    <property type="match status" value="3"/>
</dbReference>
<dbReference type="InterPro" id="IPR027145">
    <property type="entry name" value="PWP2"/>
</dbReference>
<evidence type="ECO:0000256" key="2">
    <source>
        <dbReference type="ARBA" id="ARBA00010226"/>
    </source>
</evidence>
<evidence type="ECO:0000256" key="6">
    <source>
        <dbReference type="PROSITE-ProRule" id="PRU00221"/>
    </source>
</evidence>
<dbReference type="Pfam" id="PF25168">
    <property type="entry name" value="Beta-prop_WDR36-Utp21_2nd"/>
    <property type="match status" value="1"/>
</dbReference>
<dbReference type="InParanoid" id="A0A7M7NID3"/>
<feature type="repeat" description="WD" evidence="6">
    <location>
        <begin position="486"/>
        <end position="519"/>
    </location>
</feature>
<dbReference type="GO" id="GO:0034388">
    <property type="term" value="C:Pwp2p-containing subcomplex of 90S preribosome"/>
    <property type="evidence" value="ECO:0000318"/>
    <property type="project" value="GO_Central"/>
</dbReference>
<dbReference type="GO" id="GO:0000462">
    <property type="term" value="P:maturation of SSU-rRNA from tricistronic rRNA transcript (SSU-rRNA, 5.8S rRNA, LSU-rRNA)"/>
    <property type="evidence" value="ECO:0000318"/>
    <property type="project" value="GO_Central"/>
</dbReference>
<dbReference type="InterPro" id="IPR001680">
    <property type="entry name" value="WD40_rpt"/>
</dbReference>
<keyword evidence="4" id="KW-0677">Repeat</keyword>
<dbReference type="InterPro" id="IPR011047">
    <property type="entry name" value="Quinoprotein_ADH-like_sf"/>
</dbReference>
<proteinExistence type="inferred from homology"/>
<dbReference type="KEGG" id="spu:752047"/>
<reference evidence="10" key="1">
    <citation type="submission" date="2015-02" db="EMBL/GenBank/DDBJ databases">
        <title>Genome sequencing for Strongylocentrotus purpuratus.</title>
        <authorList>
            <person name="Murali S."/>
            <person name="Liu Y."/>
            <person name="Vee V."/>
            <person name="English A."/>
            <person name="Wang M."/>
            <person name="Skinner E."/>
            <person name="Han Y."/>
            <person name="Muzny D.M."/>
            <person name="Worley K.C."/>
            <person name="Gibbs R.A."/>
        </authorList>
    </citation>
    <scope>NUCLEOTIDE SEQUENCE</scope>
</reference>
<dbReference type="SUPFAM" id="SSF50978">
    <property type="entry name" value="WD40 repeat-like"/>
    <property type="match status" value="1"/>
</dbReference>
<accession>A0A7M7NID3</accession>